<proteinExistence type="predicted"/>
<sequence>MRKGKFNTAQKAQLNTYLPEFIQKLDAGVRGLELTQWKQSTATKALASPPFADLDISIMPRTDWFKTIVRKFTNYFNNVYKRSHEEEPSASVLIKSNPLLRFTSILSGRQLFARESHNDIHKRSAQRITDTGVNEAVAYQVVLKEMWDGLSTEEKSDWDSQAEDETGDIELNQKEFSTNIHLALKSLCQGGLIGDAEMILFYGFRNLAVFMDIPNTTKPTLVAMIWRVPMAYHEPSLWTVYCPTLTRYSINSESIYNTLGPVFPTSASVIVDVNGVVNFPPVDVEKIPVAELRVLLEDYLKKCWGNMFHRTLGKANELPVPWDETASDPSKFYDNQKFTLPLGLKFPQTMNSVETLMLGEFFNSIRDSVPFHFTPDASRPETVPAPSNQQVERTPSLPPIPPLSTENGMSEQGKQQSGFNPTDPAETKAEQETADKVIPWLSFFMCRCPETTATNDPDGKQDHESEKELEIVPKKPRNETRKPASASEPAIRRSSRTTAPRQESTTQKTGKPTESRSAEGWVPLSDDEDNSN</sequence>
<gene>
    <name evidence="2" type="ORF">DFH08DRAFT_825945</name>
</gene>
<evidence type="ECO:0000313" key="2">
    <source>
        <dbReference type="EMBL" id="KAJ7303094.1"/>
    </source>
</evidence>
<keyword evidence="3" id="KW-1185">Reference proteome</keyword>
<comment type="caution">
    <text evidence="2">The sequence shown here is derived from an EMBL/GenBank/DDBJ whole genome shotgun (WGS) entry which is preliminary data.</text>
</comment>
<evidence type="ECO:0000256" key="1">
    <source>
        <dbReference type="SAM" id="MobiDB-lite"/>
    </source>
</evidence>
<feature type="compositionally biased region" description="Polar residues" evidence="1">
    <location>
        <begin position="496"/>
        <end position="510"/>
    </location>
</feature>
<dbReference type="AlphaFoldDB" id="A0AAD7E9L9"/>
<feature type="compositionally biased region" description="Basic and acidic residues" evidence="1">
    <location>
        <begin position="457"/>
        <end position="482"/>
    </location>
</feature>
<feature type="compositionally biased region" description="Polar residues" evidence="1">
    <location>
        <begin position="406"/>
        <end position="420"/>
    </location>
</feature>
<feature type="region of interest" description="Disordered" evidence="1">
    <location>
        <begin position="373"/>
        <end position="432"/>
    </location>
</feature>
<name>A0AAD7E9L9_9AGAR</name>
<protein>
    <submittedName>
        <fullName evidence="2">Uncharacterized protein</fullName>
    </submittedName>
</protein>
<reference evidence="2" key="1">
    <citation type="submission" date="2023-03" db="EMBL/GenBank/DDBJ databases">
        <title>Massive genome expansion in bonnet fungi (Mycena s.s.) driven by repeated elements and novel gene families across ecological guilds.</title>
        <authorList>
            <consortium name="Lawrence Berkeley National Laboratory"/>
            <person name="Harder C.B."/>
            <person name="Miyauchi S."/>
            <person name="Viragh M."/>
            <person name="Kuo A."/>
            <person name="Thoen E."/>
            <person name="Andreopoulos B."/>
            <person name="Lu D."/>
            <person name="Skrede I."/>
            <person name="Drula E."/>
            <person name="Henrissat B."/>
            <person name="Morin E."/>
            <person name="Kohler A."/>
            <person name="Barry K."/>
            <person name="LaButti K."/>
            <person name="Morin E."/>
            <person name="Salamov A."/>
            <person name="Lipzen A."/>
            <person name="Mereny Z."/>
            <person name="Hegedus B."/>
            <person name="Baldrian P."/>
            <person name="Stursova M."/>
            <person name="Weitz H."/>
            <person name="Taylor A."/>
            <person name="Grigoriev I.V."/>
            <person name="Nagy L.G."/>
            <person name="Martin F."/>
            <person name="Kauserud H."/>
        </authorList>
    </citation>
    <scope>NUCLEOTIDE SEQUENCE</scope>
    <source>
        <strain evidence="2">CBHHK002</strain>
    </source>
</reference>
<evidence type="ECO:0000313" key="3">
    <source>
        <dbReference type="Proteomes" id="UP001218218"/>
    </source>
</evidence>
<accession>A0AAD7E9L9</accession>
<dbReference type="Proteomes" id="UP001218218">
    <property type="component" value="Unassembled WGS sequence"/>
</dbReference>
<organism evidence="2 3">
    <name type="scientific">Mycena albidolilacea</name>
    <dbReference type="NCBI Taxonomy" id="1033008"/>
    <lineage>
        <taxon>Eukaryota</taxon>
        <taxon>Fungi</taxon>
        <taxon>Dikarya</taxon>
        <taxon>Basidiomycota</taxon>
        <taxon>Agaricomycotina</taxon>
        <taxon>Agaricomycetes</taxon>
        <taxon>Agaricomycetidae</taxon>
        <taxon>Agaricales</taxon>
        <taxon>Marasmiineae</taxon>
        <taxon>Mycenaceae</taxon>
        <taxon>Mycena</taxon>
    </lineage>
</organism>
<dbReference type="EMBL" id="JARIHO010000107">
    <property type="protein sequence ID" value="KAJ7303094.1"/>
    <property type="molecule type" value="Genomic_DNA"/>
</dbReference>
<feature type="region of interest" description="Disordered" evidence="1">
    <location>
        <begin position="452"/>
        <end position="532"/>
    </location>
</feature>